<feature type="domain" description="Aminoglycoside phosphotransferase" evidence="1">
    <location>
        <begin position="37"/>
        <end position="251"/>
    </location>
</feature>
<evidence type="ECO:0000313" key="3">
    <source>
        <dbReference type="Proteomes" id="UP001596455"/>
    </source>
</evidence>
<dbReference type="Pfam" id="PF01636">
    <property type="entry name" value="APH"/>
    <property type="match status" value="1"/>
</dbReference>
<reference evidence="3" key="1">
    <citation type="journal article" date="2019" name="Int. J. Syst. Evol. Microbiol.">
        <title>The Global Catalogue of Microorganisms (GCM) 10K type strain sequencing project: providing services to taxonomists for standard genome sequencing and annotation.</title>
        <authorList>
            <consortium name="The Broad Institute Genomics Platform"/>
            <consortium name="The Broad Institute Genome Sequencing Center for Infectious Disease"/>
            <person name="Wu L."/>
            <person name="Ma J."/>
        </authorList>
    </citation>
    <scope>NUCLEOTIDE SEQUENCE [LARGE SCALE GENOMIC DNA]</scope>
    <source>
        <strain evidence="3">JCM 1490</strain>
    </source>
</reference>
<comment type="caution">
    <text evidence="2">The sequence shown here is derived from an EMBL/GenBank/DDBJ whole genome shotgun (WGS) entry which is preliminary data.</text>
</comment>
<accession>A0ABW2Q5L3</accession>
<dbReference type="EMBL" id="JBHTCQ010000001">
    <property type="protein sequence ID" value="MFC7404481.1"/>
    <property type="molecule type" value="Genomic_DNA"/>
</dbReference>
<protein>
    <submittedName>
        <fullName evidence="2">Phosphotransferase enzyme family protein</fullName>
    </submittedName>
</protein>
<dbReference type="SUPFAM" id="SSF56112">
    <property type="entry name" value="Protein kinase-like (PK-like)"/>
    <property type="match status" value="1"/>
</dbReference>
<gene>
    <name evidence="2" type="ORF">ACFQQL_05125</name>
</gene>
<dbReference type="InterPro" id="IPR002575">
    <property type="entry name" value="Aminoglycoside_PTrfase"/>
</dbReference>
<evidence type="ECO:0000259" key="1">
    <source>
        <dbReference type="Pfam" id="PF01636"/>
    </source>
</evidence>
<dbReference type="Gene3D" id="1.10.510.10">
    <property type="entry name" value="Transferase(Phosphotransferase) domain 1"/>
    <property type="match status" value="1"/>
</dbReference>
<evidence type="ECO:0000313" key="2">
    <source>
        <dbReference type="EMBL" id="MFC7404481.1"/>
    </source>
</evidence>
<name>A0ABW2Q5L3_9MICO</name>
<dbReference type="Gene3D" id="1.20.1270.170">
    <property type="match status" value="1"/>
</dbReference>
<dbReference type="InterPro" id="IPR011009">
    <property type="entry name" value="Kinase-like_dom_sf"/>
</dbReference>
<dbReference type="RefSeq" id="WP_382391913.1">
    <property type="nucleotide sequence ID" value="NZ_JBHTCQ010000001.1"/>
</dbReference>
<sequence length="301" mass="33306">MIRARASLGLTKLRRRAALAAVCRSAGLDPAGAELLNDSINVVYRLTTAPVVVRLRRDTARAAVTRQVTLARWLADAGAPVSRLLETAQPVTARGYVATFWESADAPEVDWRVEHLGVALRDLHALGDHEDLPEWAPFTTLRTRIGRPDLPAGLTAGDRRWLAREVATLEQSYAEVAPTLRLGVLHGDAHIGNLLRSVDGRPVLCDLDQVARGPQLQDLVPTAVNAARFGFKRRQRALVHAYGLDVTRHEAWPVLRRVRELSTTTYGLLKAGHAPRFRDQAFHRLRTLQDGDDATRWGPYG</sequence>
<organism evidence="2 3">
    <name type="scientific">Georgenia alba</name>
    <dbReference type="NCBI Taxonomy" id="2233858"/>
    <lineage>
        <taxon>Bacteria</taxon>
        <taxon>Bacillati</taxon>
        <taxon>Actinomycetota</taxon>
        <taxon>Actinomycetes</taxon>
        <taxon>Micrococcales</taxon>
        <taxon>Bogoriellaceae</taxon>
        <taxon>Georgenia</taxon>
    </lineage>
</organism>
<keyword evidence="3" id="KW-1185">Reference proteome</keyword>
<dbReference type="Proteomes" id="UP001596455">
    <property type="component" value="Unassembled WGS sequence"/>
</dbReference>
<proteinExistence type="predicted"/>